<keyword evidence="1" id="KW-0812">Transmembrane</keyword>
<keyword evidence="1" id="KW-1133">Transmembrane helix</keyword>
<dbReference type="AlphaFoldDB" id="A0A2K2A6L9"/>
<proteinExistence type="predicted"/>
<keyword evidence="3" id="KW-1185">Reference proteome</keyword>
<protein>
    <submittedName>
        <fullName evidence="2">Uncharacterized protein</fullName>
    </submittedName>
</protein>
<dbReference type="EMBL" id="CM009295">
    <property type="protein sequence ID" value="PNT33176.1"/>
    <property type="molecule type" value="Genomic_DNA"/>
</dbReference>
<reference evidence="2 3" key="1">
    <citation type="journal article" date="2006" name="Science">
        <title>The genome of black cottonwood, Populus trichocarpa (Torr. &amp; Gray).</title>
        <authorList>
            <person name="Tuskan G.A."/>
            <person name="Difazio S."/>
            <person name="Jansson S."/>
            <person name="Bohlmann J."/>
            <person name="Grigoriev I."/>
            <person name="Hellsten U."/>
            <person name="Putnam N."/>
            <person name="Ralph S."/>
            <person name="Rombauts S."/>
            <person name="Salamov A."/>
            <person name="Schein J."/>
            <person name="Sterck L."/>
            <person name="Aerts A."/>
            <person name="Bhalerao R.R."/>
            <person name="Bhalerao R.P."/>
            <person name="Blaudez D."/>
            <person name="Boerjan W."/>
            <person name="Brun A."/>
            <person name="Brunner A."/>
            <person name="Busov V."/>
            <person name="Campbell M."/>
            <person name="Carlson J."/>
            <person name="Chalot M."/>
            <person name="Chapman J."/>
            <person name="Chen G.L."/>
            <person name="Cooper D."/>
            <person name="Coutinho P.M."/>
            <person name="Couturier J."/>
            <person name="Covert S."/>
            <person name="Cronk Q."/>
            <person name="Cunningham R."/>
            <person name="Davis J."/>
            <person name="Degroeve S."/>
            <person name="Dejardin A."/>
            <person name="Depamphilis C."/>
            <person name="Detter J."/>
            <person name="Dirks B."/>
            <person name="Dubchak I."/>
            <person name="Duplessis S."/>
            <person name="Ehlting J."/>
            <person name="Ellis B."/>
            <person name="Gendler K."/>
            <person name="Goodstein D."/>
            <person name="Gribskov M."/>
            <person name="Grimwood J."/>
            <person name="Groover A."/>
            <person name="Gunter L."/>
            <person name="Hamberger B."/>
            <person name="Heinze B."/>
            <person name="Helariutta Y."/>
            <person name="Henrissat B."/>
            <person name="Holligan D."/>
            <person name="Holt R."/>
            <person name="Huang W."/>
            <person name="Islam-Faridi N."/>
            <person name="Jones S."/>
            <person name="Jones-Rhoades M."/>
            <person name="Jorgensen R."/>
            <person name="Joshi C."/>
            <person name="Kangasjarvi J."/>
            <person name="Karlsson J."/>
            <person name="Kelleher C."/>
            <person name="Kirkpatrick R."/>
            <person name="Kirst M."/>
            <person name="Kohler A."/>
            <person name="Kalluri U."/>
            <person name="Larimer F."/>
            <person name="Leebens-Mack J."/>
            <person name="Leple J.C."/>
            <person name="Locascio P."/>
            <person name="Lou Y."/>
            <person name="Lucas S."/>
            <person name="Martin F."/>
            <person name="Montanini B."/>
            <person name="Napoli C."/>
            <person name="Nelson D.R."/>
            <person name="Nelson C."/>
            <person name="Nieminen K."/>
            <person name="Nilsson O."/>
            <person name="Pereda V."/>
            <person name="Peter G."/>
            <person name="Philippe R."/>
            <person name="Pilate G."/>
            <person name="Poliakov A."/>
            <person name="Razumovskaya J."/>
            <person name="Richardson P."/>
            <person name="Rinaldi C."/>
            <person name="Ritland K."/>
            <person name="Rouze P."/>
            <person name="Ryaboy D."/>
            <person name="Schmutz J."/>
            <person name="Schrader J."/>
            <person name="Segerman B."/>
            <person name="Shin H."/>
            <person name="Siddiqui A."/>
            <person name="Sterky F."/>
            <person name="Terry A."/>
            <person name="Tsai C.J."/>
            <person name="Uberbacher E."/>
            <person name="Unneberg P."/>
            <person name="Vahala J."/>
            <person name="Wall K."/>
            <person name="Wessler S."/>
            <person name="Yang G."/>
            <person name="Yin T."/>
            <person name="Douglas C."/>
            <person name="Marra M."/>
            <person name="Sandberg G."/>
            <person name="Van de Peer Y."/>
            <person name="Rokhsar D."/>
        </authorList>
    </citation>
    <scope>NUCLEOTIDE SEQUENCE [LARGE SCALE GENOMIC DNA]</scope>
    <source>
        <strain evidence="3">cv. Nisqually</strain>
    </source>
</reference>
<dbReference type="Proteomes" id="UP000006729">
    <property type="component" value="Chromosome 6"/>
</dbReference>
<evidence type="ECO:0000256" key="1">
    <source>
        <dbReference type="SAM" id="Phobius"/>
    </source>
</evidence>
<dbReference type="InParanoid" id="A0A2K2A6L9"/>
<evidence type="ECO:0000313" key="2">
    <source>
        <dbReference type="EMBL" id="PNT33176.1"/>
    </source>
</evidence>
<keyword evidence="1" id="KW-0472">Membrane</keyword>
<organism evidence="2 3">
    <name type="scientific">Populus trichocarpa</name>
    <name type="common">Western balsam poplar</name>
    <name type="synonym">Populus balsamifera subsp. trichocarpa</name>
    <dbReference type="NCBI Taxonomy" id="3694"/>
    <lineage>
        <taxon>Eukaryota</taxon>
        <taxon>Viridiplantae</taxon>
        <taxon>Streptophyta</taxon>
        <taxon>Embryophyta</taxon>
        <taxon>Tracheophyta</taxon>
        <taxon>Spermatophyta</taxon>
        <taxon>Magnoliopsida</taxon>
        <taxon>eudicotyledons</taxon>
        <taxon>Gunneridae</taxon>
        <taxon>Pentapetalae</taxon>
        <taxon>rosids</taxon>
        <taxon>fabids</taxon>
        <taxon>Malpighiales</taxon>
        <taxon>Salicaceae</taxon>
        <taxon>Saliceae</taxon>
        <taxon>Populus</taxon>
    </lineage>
</organism>
<accession>A0A2K2A6L9</accession>
<feature type="transmembrane region" description="Helical" evidence="1">
    <location>
        <begin position="20"/>
        <end position="39"/>
    </location>
</feature>
<gene>
    <name evidence="2" type="ORF">POPTR_006G227800</name>
</gene>
<name>A0A2K2A6L9_POPTR</name>
<sequence length="76" mass="8505">MLNSTNPNKLAGHKLLLAPYANICAVTQAFAYTINHCFYRKLNQKISVQLRNQLSSWKTIDGITSYGARIDTQSST</sequence>
<evidence type="ECO:0000313" key="3">
    <source>
        <dbReference type="Proteomes" id="UP000006729"/>
    </source>
</evidence>